<comment type="caution">
    <text evidence="1">The sequence shown here is derived from an EMBL/GenBank/DDBJ whole genome shotgun (WGS) entry which is preliminary data.</text>
</comment>
<proteinExistence type="predicted"/>
<dbReference type="Proteomes" id="UP000299102">
    <property type="component" value="Unassembled WGS sequence"/>
</dbReference>
<name>A0A4C1VDD0_EUMVA</name>
<sequence length="99" mass="11370">MAQRGIVRFPSASLGTFQLEVIRQLPRSGSMAVHVHLASLALAYRKSEGGREKVDTNGKIIEKSLPRTLRLQRLEEGKRRVHFIYSSCRKYSRQHCTKF</sequence>
<evidence type="ECO:0000313" key="2">
    <source>
        <dbReference type="Proteomes" id="UP000299102"/>
    </source>
</evidence>
<keyword evidence="2" id="KW-1185">Reference proteome</keyword>
<dbReference type="AlphaFoldDB" id="A0A4C1VDD0"/>
<evidence type="ECO:0000313" key="1">
    <source>
        <dbReference type="EMBL" id="GBP35625.1"/>
    </source>
</evidence>
<protein>
    <submittedName>
        <fullName evidence="1">Uncharacterized protein</fullName>
    </submittedName>
</protein>
<organism evidence="1 2">
    <name type="scientific">Eumeta variegata</name>
    <name type="common">Bagworm moth</name>
    <name type="synonym">Eumeta japonica</name>
    <dbReference type="NCBI Taxonomy" id="151549"/>
    <lineage>
        <taxon>Eukaryota</taxon>
        <taxon>Metazoa</taxon>
        <taxon>Ecdysozoa</taxon>
        <taxon>Arthropoda</taxon>
        <taxon>Hexapoda</taxon>
        <taxon>Insecta</taxon>
        <taxon>Pterygota</taxon>
        <taxon>Neoptera</taxon>
        <taxon>Endopterygota</taxon>
        <taxon>Lepidoptera</taxon>
        <taxon>Glossata</taxon>
        <taxon>Ditrysia</taxon>
        <taxon>Tineoidea</taxon>
        <taxon>Psychidae</taxon>
        <taxon>Oiketicinae</taxon>
        <taxon>Eumeta</taxon>
    </lineage>
</organism>
<gene>
    <name evidence="1" type="ORF">EVAR_33828_1</name>
</gene>
<reference evidence="1 2" key="1">
    <citation type="journal article" date="2019" name="Commun. Biol.">
        <title>The bagworm genome reveals a unique fibroin gene that provides high tensile strength.</title>
        <authorList>
            <person name="Kono N."/>
            <person name="Nakamura H."/>
            <person name="Ohtoshi R."/>
            <person name="Tomita M."/>
            <person name="Numata K."/>
            <person name="Arakawa K."/>
        </authorList>
    </citation>
    <scope>NUCLEOTIDE SEQUENCE [LARGE SCALE GENOMIC DNA]</scope>
</reference>
<dbReference type="EMBL" id="BGZK01000306">
    <property type="protein sequence ID" value="GBP35625.1"/>
    <property type="molecule type" value="Genomic_DNA"/>
</dbReference>
<accession>A0A4C1VDD0</accession>